<dbReference type="EMBL" id="JAUFPT010000082">
    <property type="protein sequence ID" value="MDN3573705.1"/>
    <property type="molecule type" value="Genomic_DNA"/>
</dbReference>
<sequence length="170" mass="17428">MSLFVTLAADILVAVLLAATIVTSLRLSRRISQLKGDEAALRQTIGDLMVATGTAERAIAGLRAAIDESDRVLGNRLQAAAARAAELSQQVEAGELVVTRIGAIVAQMRAVPARPEPAPAPPPAAPITREVPAAGRSETGSPNGERLGVAAAAALAMSERALARVRARAA</sequence>
<reference evidence="4" key="1">
    <citation type="journal article" date="2019" name="Int. J. Syst. Evol. Microbiol.">
        <title>The Global Catalogue of Microorganisms (GCM) 10K type strain sequencing project: providing services to taxonomists for standard genome sequencing and annotation.</title>
        <authorList>
            <consortium name="The Broad Institute Genomics Platform"/>
            <consortium name="The Broad Institute Genome Sequencing Center for Infectious Disease"/>
            <person name="Wu L."/>
            <person name="Ma J."/>
        </authorList>
    </citation>
    <scope>NUCLEOTIDE SEQUENCE [LARGE SCALE GENOMIC DNA]</scope>
    <source>
        <strain evidence="4">CECT 7806</strain>
    </source>
</reference>
<dbReference type="RefSeq" id="WP_238287288.1">
    <property type="nucleotide sequence ID" value="NZ_BPQS01000009.1"/>
</dbReference>
<accession>A0ABT8AVE8</accession>
<proteinExistence type="predicted"/>
<feature type="domain" description="DUF6468" evidence="2">
    <location>
        <begin position="34"/>
        <end position="108"/>
    </location>
</feature>
<dbReference type="InterPro" id="IPR045531">
    <property type="entry name" value="DUF6468"/>
</dbReference>
<gene>
    <name evidence="3" type="ORF">QWZ18_24200</name>
</gene>
<dbReference type="Pfam" id="PF20072">
    <property type="entry name" value="DUF6468"/>
    <property type="match status" value="1"/>
</dbReference>
<comment type="caution">
    <text evidence="3">The sequence shown here is derived from an EMBL/GenBank/DDBJ whole genome shotgun (WGS) entry which is preliminary data.</text>
</comment>
<evidence type="ECO:0000313" key="3">
    <source>
        <dbReference type="EMBL" id="MDN3573705.1"/>
    </source>
</evidence>
<organism evidence="3 4">
    <name type="scientific">Methylobacterium longum</name>
    <dbReference type="NCBI Taxonomy" id="767694"/>
    <lineage>
        <taxon>Bacteria</taxon>
        <taxon>Pseudomonadati</taxon>
        <taxon>Pseudomonadota</taxon>
        <taxon>Alphaproteobacteria</taxon>
        <taxon>Hyphomicrobiales</taxon>
        <taxon>Methylobacteriaceae</taxon>
        <taxon>Methylobacterium</taxon>
    </lineage>
</organism>
<evidence type="ECO:0000259" key="2">
    <source>
        <dbReference type="Pfam" id="PF20072"/>
    </source>
</evidence>
<protein>
    <submittedName>
        <fullName evidence="3">DUF6468 domain-containing protein</fullName>
    </submittedName>
</protein>
<name>A0ABT8AVE8_9HYPH</name>
<dbReference type="Proteomes" id="UP001244297">
    <property type="component" value="Unassembled WGS sequence"/>
</dbReference>
<keyword evidence="4" id="KW-1185">Reference proteome</keyword>
<feature type="compositionally biased region" description="Pro residues" evidence="1">
    <location>
        <begin position="114"/>
        <end position="125"/>
    </location>
</feature>
<evidence type="ECO:0000256" key="1">
    <source>
        <dbReference type="SAM" id="MobiDB-lite"/>
    </source>
</evidence>
<feature type="region of interest" description="Disordered" evidence="1">
    <location>
        <begin position="113"/>
        <end position="144"/>
    </location>
</feature>
<evidence type="ECO:0000313" key="4">
    <source>
        <dbReference type="Proteomes" id="UP001244297"/>
    </source>
</evidence>